<dbReference type="GO" id="GO:0000729">
    <property type="term" value="P:DNA double-strand break processing"/>
    <property type="evidence" value="ECO:0007669"/>
    <property type="project" value="TreeGrafter"/>
</dbReference>
<dbReference type="GO" id="GO:0003690">
    <property type="term" value="F:double-stranded DNA binding"/>
    <property type="evidence" value="ECO:0007669"/>
    <property type="project" value="TreeGrafter"/>
</dbReference>
<sequence length="197" mass="22670">MAQIRTILLHEFKLGRKEVEGHENMVKAWGPDVISLRTTQLWFQKFRSGDTNLEDEPGRGLTCELDDDVLMSGCDAVKRAVHLFEEKYKNEKAVQAVWDQYQDGISKRFTEANASVQLGTEDGWIVSVLYYVPSSLLDYHASLMEIFFKAQVFHEIALSKYLYTVPTRGLFATGRKFHYLFVSDFVEPCLKRSGRNC</sequence>
<dbReference type="PANTHER" id="PTHR46060">
    <property type="entry name" value="MARINER MOS1 TRANSPOSASE-LIKE PROTEIN"/>
    <property type="match status" value="1"/>
</dbReference>
<evidence type="ECO:0000313" key="2">
    <source>
        <dbReference type="EMBL" id="EYC02173.1"/>
    </source>
</evidence>
<dbReference type="GO" id="GO:0044774">
    <property type="term" value="P:mitotic DNA integrity checkpoint signaling"/>
    <property type="evidence" value="ECO:0007669"/>
    <property type="project" value="TreeGrafter"/>
</dbReference>
<keyword evidence="3" id="KW-1185">Reference proteome</keyword>
<dbReference type="GO" id="GO:0015074">
    <property type="term" value="P:DNA integration"/>
    <property type="evidence" value="ECO:0007669"/>
    <property type="project" value="TreeGrafter"/>
</dbReference>
<dbReference type="OrthoDB" id="5948173at2759"/>
<dbReference type="PANTHER" id="PTHR46060:SF2">
    <property type="entry name" value="HISTONE-LYSINE N-METHYLTRANSFERASE SETMAR"/>
    <property type="match status" value="1"/>
</dbReference>
<dbReference type="GO" id="GO:0046975">
    <property type="term" value="F:histone H3K36 methyltransferase activity"/>
    <property type="evidence" value="ECO:0007669"/>
    <property type="project" value="TreeGrafter"/>
</dbReference>
<dbReference type="GO" id="GO:0000793">
    <property type="term" value="C:condensed chromosome"/>
    <property type="evidence" value="ECO:0007669"/>
    <property type="project" value="TreeGrafter"/>
</dbReference>
<name>A0A016THV7_9BILA</name>
<accession>A0A016THV7</accession>
<comment type="caution">
    <text evidence="2">The sequence shown here is derived from an EMBL/GenBank/DDBJ whole genome shotgun (WGS) entry which is preliminary data.</text>
</comment>
<organism evidence="2 3">
    <name type="scientific">Ancylostoma ceylanicum</name>
    <dbReference type="NCBI Taxonomy" id="53326"/>
    <lineage>
        <taxon>Eukaryota</taxon>
        <taxon>Metazoa</taxon>
        <taxon>Ecdysozoa</taxon>
        <taxon>Nematoda</taxon>
        <taxon>Chromadorea</taxon>
        <taxon>Rhabditida</taxon>
        <taxon>Rhabditina</taxon>
        <taxon>Rhabditomorpha</taxon>
        <taxon>Strongyloidea</taxon>
        <taxon>Ancylostomatidae</taxon>
        <taxon>Ancylostomatinae</taxon>
        <taxon>Ancylostoma</taxon>
    </lineage>
</organism>
<evidence type="ECO:0000259" key="1">
    <source>
        <dbReference type="Pfam" id="PF17906"/>
    </source>
</evidence>
<dbReference type="GO" id="GO:0003697">
    <property type="term" value="F:single-stranded DNA binding"/>
    <property type="evidence" value="ECO:0007669"/>
    <property type="project" value="TreeGrafter"/>
</dbReference>
<dbReference type="GO" id="GO:0006303">
    <property type="term" value="P:double-strand break repair via nonhomologous end joining"/>
    <property type="evidence" value="ECO:0007669"/>
    <property type="project" value="TreeGrafter"/>
</dbReference>
<dbReference type="Gene3D" id="1.10.10.1450">
    <property type="match status" value="1"/>
</dbReference>
<dbReference type="GO" id="GO:0035861">
    <property type="term" value="C:site of double-strand break"/>
    <property type="evidence" value="ECO:0007669"/>
    <property type="project" value="TreeGrafter"/>
</dbReference>
<proteinExistence type="predicted"/>
<gene>
    <name evidence="2" type="primary">Acey_s0101.g3345</name>
    <name evidence="2" type="ORF">Y032_0101g3345</name>
</gene>
<dbReference type="GO" id="GO:0000014">
    <property type="term" value="F:single-stranded DNA endodeoxyribonuclease activity"/>
    <property type="evidence" value="ECO:0007669"/>
    <property type="project" value="TreeGrafter"/>
</dbReference>
<dbReference type="Proteomes" id="UP000024635">
    <property type="component" value="Unassembled WGS sequence"/>
</dbReference>
<dbReference type="GO" id="GO:0005634">
    <property type="term" value="C:nucleus"/>
    <property type="evidence" value="ECO:0007669"/>
    <property type="project" value="TreeGrafter"/>
</dbReference>
<dbReference type="GO" id="GO:0044547">
    <property type="term" value="F:DNA topoisomerase binding"/>
    <property type="evidence" value="ECO:0007669"/>
    <property type="project" value="TreeGrafter"/>
</dbReference>
<evidence type="ECO:0000313" key="3">
    <source>
        <dbReference type="Proteomes" id="UP000024635"/>
    </source>
</evidence>
<dbReference type="STRING" id="53326.A0A016THV7"/>
<dbReference type="AlphaFoldDB" id="A0A016THV7"/>
<dbReference type="EMBL" id="JARK01001437">
    <property type="protein sequence ID" value="EYC02173.1"/>
    <property type="molecule type" value="Genomic_DNA"/>
</dbReference>
<dbReference type="Pfam" id="PF17906">
    <property type="entry name" value="HTH_48"/>
    <property type="match status" value="1"/>
</dbReference>
<reference evidence="3" key="1">
    <citation type="journal article" date="2015" name="Nat. Genet.">
        <title>The genome and transcriptome of the zoonotic hookworm Ancylostoma ceylanicum identify infection-specific gene families.</title>
        <authorList>
            <person name="Schwarz E.M."/>
            <person name="Hu Y."/>
            <person name="Antoshechkin I."/>
            <person name="Miller M.M."/>
            <person name="Sternberg P.W."/>
            <person name="Aroian R.V."/>
        </authorList>
    </citation>
    <scope>NUCLEOTIDE SEQUENCE</scope>
    <source>
        <strain evidence="3">HY135</strain>
    </source>
</reference>
<protein>
    <recommendedName>
        <fullName evidence="1">Mos1 transposase HTH domain-containing protein</fullName>
    </recommendedName>
</protein>
<feature type="domain" description="Mos1 transposase HTH" evidence="1">
    <location>
        <begin position="3"/>
        <end position="50"/>
    </location>
</feature>
<dbReference type="GO" id="GO:0031297">
    <property type="term" value="P:replication fork processing"/>
    <property type="evidence" value="ECO:0007669"/>
    <property type="project" value="TreeGrafter"/>
</dbReference>
<dbReference type="InterPro" id="IPR052709">
    <property type="entry name" value="Transposase-MT_Hybrid"/>
</dbReference>
<dbReference type="GO" id="GO:0042800">
    <property type="term" value="F:histone H3K4 methyltransferase activity"/>
    <property type="evidence" value="ECO:0007669"/>
    <property type="project" value="TreeGrafter"/>
</dbReference>
<dbReference type="InterPro" id="IPR041426">
    <property type="entry name" value="Mos1_HTH"/>
</dbReference>